<proteinExistence type="predicted"/>
<dbReference type="RefSeq" id="WP_116000371.1">
    <property type="nucleotide sequence ID" value="NZ_QUOV01000001.1"/>
</dbReference>
<name>A0A3E0UIW6_9GAMM</name>
<dbReference type="OrthoDB" id="9255988at2"/>
<reference evidence="1 2" key="1">
    <citation type="submission" date="2018-08" db="EMBL/GenBank/DDBJ databases">
        <title>Thalassotalea euphylliae genome.</title>
        <authorList>
            <person name="Summers S."/>
            <person name="Rice S.A."/>
            <person name="Freckelton M.L."/>
            <person name="Nedved B.T."/>
            <person name="Hadfield M.G."/>
        </authorList>
    </citation>
    <scope>NUCLEOTIDE SEQUENCE [LARGE SCALE GENOMIC DNA]</scope>
    <source>
        <strain evidence="1 2">H2</strain>
    </source>
</reference>
<organism evidence="1 2">
    <name type="scientific">Thalassotalea euphylliae</name>
    <dbReference type="NCBI Taxonomy" id="1655234"/>
    <lineage>
        <taxon>Bacteria</taxon>
        <taxon>Pseudomonadati</taxon>
        <taxon>Pseudomonadota</taxon>
        <taxon>Gammaproteobacteria</taxon>
        <taxon>Alteromonadales</taxon>
        <taxon>Colwelliaceae</taxon>
        <taxon>Thalassotalea</taxon>
    </lineage>
</organism>
<dbReference type="AlphaFoldDB" id="A0A3E0UIW6"/>
<dbReference type="Proteomes" id="UP000256999">
    <property type="component" value="Unassembled WGS sequence"/>
</dbReference>
<evidence type="ECO:0000313" key="2">
    <source>
        <dbReference type="Proteomes" id="UP000256999"/>
    </source>
</evidence>
<accession>A0A3E0UIW6</accession>
<protein>
    <submittedName>
        <fullName evidence="1">Uncharacterized protein</fullName>
    </submittedName>
</protein>
<gene>
    <name evidence="1" type="ORF">DXX92_10325</name>
</gene>
<evidence type="ECO:0000313" key="1">
    <source>
        <dbReference type="EMBL" id="REL35702.1"/>
    </source>
</evidence>
<comment type="caution">
    <text evidence="1">The sequence shown here is derived from an EMBL/GenBank/DDBJ whole genome shotgun (WGS) entry which is preliminary data.</text>
</comment>
<sequence>MERIDNIEQAKEKVLADMNTFLSSVRDFASEDVLDLGSGLSKLRNIRSSVYESLNQIQHEYLILQGLIWLNSNGHAHSGTHWYWNPRQTGDSTEPDLRGTFEGRVVISAEATTSEKPQGVIDTRMKNTMAKLNEMEGEKFYFIRTSPMEMRANTKAENNGWPITVVKIEG</sequence>
<dbReference type="EMBL" id="QUOV01000001">
    <property type="protein sequence ID" value="REL35702.1"/>
    <property type="molecule type" value="Genomic_DNA"/>
</dbReference>